<sequence>MASAELPSEEEQLGLEVGDTILILGGRLNKTIGKLYGFSKDQIAILPRGATDRIIKIPLVDDAPDPDYEIKEIKITKKAVRPGFVTLVDLRAGQYVETFGADSEPTGVFKVIAVNEEQDSAVFQDESGTEEEIVFGYTGIPRELPYEVIRTREAPEPESEAKAESGEKPVSEPEELFGPEGPLGPKGPFGPEGPVSRIPVEESDILQDGQAPSQAEEAPLEFSIGQAIELEEEEELKEIGTASRIYDDVFQRSEMLSQLIRSLPQIQQRDSIKLQEIRRFVEQILILRNEVVKYGVTGDPAGIKATSINTLAELITRPDVPLSRKVADITKVLYLDYRKNINSGIGLTVYKEEDPEAGPIEEGVYADYLIDIIKRAEVIQESANETNATQEAATQMPKFYLDMETYRQKIQTPLILEPGTVAVERDEEVFRREIPDLESPELSSLEIIGKHIKKDMTLPVFNPPAIEQISFAITRLLKRRWSRFLTGDPLRIVEPAENPSFNNVLVFPLSSLRDLGPIRSGILGQDMSLGAMEPKGMANILEDLGDITDFPTAKSILNIGVKGNIIGNVFIKDWLAALSLRIGGLGDAWTVLSGYGTKDIEWNLEQAQVLQDKIEQRLAALKIFMTKQRQESAAGLANLRFQPQPVLAPEDAARLLVRVESEPLLQRVFGEIKEYVGDLASVDINWFAYLFIEYPDLLLATLGQQAGPLARQRLRHVRMLYTKARFAGYRLRRKLADAGESPDENTCPHVKALADIRKVAKLTEDEPRDVRKVKLLIQLLNEFRGHTEDDWVECKVCNKHLICAHELIQIQEYLRPTEQEALHKEMIIKFSGGQFSGKFICRNCGQALANLEFDQSLEFDDEGRPMMGRSVMVDREAIQMDELEELLKGPAEVVKEIEFGTDALDTMYKTLKKLAGLMGINPEEDEYRKMVEEFSTYTLTLPSRDAYAQATKGKKAQDYDIFYSVRYVSAAAAILLLKIQTRIPDYMVYYTSADCKDGFLGYPLEEGQGASTTGITCIAGIIAGINDNEFPWNLTTLQKLGNLLKRRDAVLPLIKGQIDAFIKHPTQQALLKKKRDYRAKVLGIGSGSGLGDQGQGRDIREKIAQSFRPVPFIVSAEEAAKEAVVTAAATPEKQATAWIRMAHAVARQSAALNPDAPLSETTCCLHKISQEATAFANLPALEPRTVTVTHRGSLTTTFYTQRPKALEGKIDPKDYYKLFVHSCYQGDNKGLPHKLGLTLTCSECGLNFKQNPNLPFTTDADPKKAKEEEAKGAADMQGHLVSQGLVINEETAQDLLTTSRLKSRVAKDVVKGVPRAEQTFTELATIAPPLEGWSQVLNTLQVALAELGRDASLLQIAKAAEELVQRISEKEDFIRARLGDDMFKYIDSLTKKSPRECGEAMTAFILVPFQRWISGLDVKGFMILDSYELSTQTKEDIMVRGLGAYLNKIGDDAELDGLLKRKVEAFVADLGDVCRIVFPSLRAVLTPGGTAMVQYLLRAYVMGTIQKFIDPHHIPGGFMEEGGAVNMKLLYKALAQTLKKYAVANRIPTEEEIRVALEKRAEKEKQQFIGEIDRMSRDERKVELMMKGLGMGKWAAGGSKAIRQYDPERYEVERAERAAAGIVDYVGVGEEGAARPLDMFGMDFGGDYDAGADRMDGDYTDGMMREDEY</sequence>
<accession>A0A6C0KKX3</accession>
<organism evidence="2">
    <name type="scientific">viral metagenome</name>
    <dbReference type="NCBI Taxonomy" id="1070528"/>
    <lineage>
        <taxon>unclassified sequences</taxon>
        <taxon>metagenomes</taxon>
        <taxon>organismal metagenomes</taxon>
    </lineage>
</organism>
<name>A0A6C0KKX3_9ZZZZ</name>
<feature type="compositionally biased region" description="Basic and acidic residues" evidence="1">
    <location>
        <begin position="152"/>
        <end position="171"/>
    </location>
</feature>
<proteinExistence type="predicted"/>
<evidence type="ECO:0000256" key="1">
    <source>
        <dbReference type="SAM" id="MobiDB-lite"/>
    </source>
</evidence>
<feature type="region of interest" description="Disordered" evidence="1">
    <location>
        <begin position="152"/>
        <end position="197"/>
    </location>
</feature>
<reference evidence="2" key="1">
    <citation type="journal article" date="2020" name="Nature">
        <title>Giant virus diversity and host interactions through global metagenomics.</title>
        <authorList>
            <person name="Schulz F."/>
            <person name="Roux S."/>
            <person name="Paez-Espino D."/>
            <person name="Jungbluth S."/>
            <person name="Walsh D.A."/>
            <person name="Denef V.J."/>
            <person name="McMahon K.D."/>
            <person name="Konstantinidis K.T."/>
            <person name="Eloe-Fadrosh E.A."/>
            <person name="Kyrpides N.C."/>
            <person name="Woyke T."/>
        </authorList>
    </citation>
    <scope>NUCLEOTIDE SEQUENCE</scope>
    <source>
        <strain evidence="2">GVMAG-S-3300013006-138</strain>
    </source>
</reference>
<evidence type="ECO:0000313" key="2">
    <source>
        <dbReference type="EMBL" id="QHU18259.1"/>
    </source>
</evidence>
<protein>
    <submittedName>
        <fullName evidence="2">Uncharacterized protein</fullName>
    </submittedName>
</protein>
<dbReference type="EMBL" id="MN740926">
    <property type="protein sequence ID" value="QHU18259.1"/>
    <property type="molecule type" value="Genomic_DNA"/>
</dbReference>